<accession>A0ACC6FU36</accession>
<proteinExistence type="predicted"/>
<gene>
    <name evidence="1" type="ORF">NYG90_08520</name>
</gene>
<protein>
    <submittedName>
        <fullName evidence="1">Uncharacterized protein</fullName>
    </submittedName>
</protein>
<sequence length="107" mass="11874">MCAEWLFCSKVDSSLSLLAVGFTKETAALPCFLKKLRFACFLKKLRFGLLAIGDFSLSLWDSKIVELESAFCELCGVESLAVGFVISVPLWDSRIFELETGLCVFFG</sequence>
<organism evidence="1 2">
    <name type="scientific">Helicobacter zhangjianzhongii</name>
    <dbReference type="NCBI Taxonomy" id="2974574"/>
    <lineage>
        <taxon>Bacteria</taxon>
        <taxon>Pseudomonadati</taxon>
        <taxon>Campylobacterota</taxon>
        <taxon>Epsilonproteobacteria</taxon>
        <taxon>Campylobacterales</taxon>
        <taxon>Helicobacteraceae</taxon>
        <taxon>Helicobacter</taxon>
    </lineage>
</organism>
<reference evidence="1 2" key="1">
    <citation type="journal article" date="2023" name="Microorganisms">
        <title>Isolation and Genomic Characteristics of Cat-Borne Campylobacter felis sp. nov. and Sheep-Borne Campylobacter ovis sp. nov.</title>
        <authorList>
            <person name="Wang H."/>
            <person name="Li Y."/>
            <person name="Gu Y."/>
            <person name="Zhou G."/>
            <person name="Chen X."/>
            <person name="Zhang X."/>
            <person name="Shao Z."/>
            <person name="Zhang J."/>
            <person name="Zhang M."/>
        </authorList>
    </citation>
    <scope>NUCLEOTIDE SEQUENCE [LARGE SCALE GENOMIC DNA]</scope>
    <source>
        <strain evidence="1 2">XJK30-2</strain>
    </source>
</reference>
<evidence type="ECO:0000313" key="2">
    <source>
        <dbReference type="Proteomes" id="UP001173802"/>
    </source>
</evidence>
<comment type="caution">
    <text evidence="1">The sequence shown here is derived from an EMBL/GenBank/DDBJ whole genome shotgun (WGS) entry which is preliminary data.</text>
</comment>
<name>A0ACC6FU36_9HELI</name>
<dbReference type="Proteomes" id="UP001173802">
    <property type="component" value="Unassembled WGS sequence"/>
</dbReference>
<dbReference type="EMBL" id="JANURN010000008">
    <property type="protein sequence ID" value="MDL0082708.1"/>
    <property type="molecule type" value="Genomic_DNA"/>
</dbReference>
<keyword evidence="2" id="KW-1185">Reference proteome</keyword>
<evidence type="ECO:0000313" key="1">
    <source>
        <dbReference type="EMBL" id="MDL0082708.1"/>
    </source>
</evidence>